<evidence type="ECO:0000256" key="3">
    <source>
        <dbReference type="ARBA" id="ARBA00023237"/>
    </source>
</evidence>
<protein>
    <submittedName>
        <fullName evidence="7">Hemolysin activation/secretion protein</fullName>
    </submittedName>
</protein>
<dbReference type="PANTHER" id="PTHR34597">
    <property type="entry name" value="SLR1661 PROTEIN"/>
    <property type="match status" value="1"/>
</dbReference>
<evidence type="ECO:0000256" key="2">
    <source>
        <dbReference type="ARBA" id="ARBA00022692"/>
    </source>
</evidence>
<dbReference type="GO" id="GO:0046819">
    <property type="term" value="P:protein secretion by the type V secretion system"/>
    <property type="evidence" value="ECO:0007669"/>
    <property type="project" value="TreeGrafter"/>
</dbReference>
<dbReference type="Gene3D" id="2.40.160.50">
    <property type="entry name" value="membrane protein fhac: a member of the omp85/tpsb transporter family"/>
    <property type="match status" value="1"/>
</dbReference>
<dbReference type="InterPro" id="IPR013686">
    <property type="entry name" value="Polypept-transport_assoc_ShlB"/>
</dbReference>
<keyword evidence="3" id="KW-0998">Cell outer membrane</keyword>
<keyword evidence="1" id="KW-1134">Transmembrane beta strand</keyword>
<dbReference type="Pfam" id="PF03865">
    <property type="entry name" value="ShlB"/>
    <property type="match status" value="1"/>
</dbReference>
<organism evidence="7 8">
    <name type="scientific">Succiniclasticum ruminis</name>
    <dbReference type="NCBI Taxonomy" id="40841"/>
    <lineage>
        <taxon>Bacteria</taxon>
        <taxon>Bacillati</taxon>
        <taxon>Bacillota</taxon>
        <taxon>Negativicutes</taxon>
        <taxon>Acidaminococcales</taxon>
        <taxon>Acidaminococcaceae</taxon>
        <taxon>Succiniclasticum</taxon>
    </lineage>
</organism>
<dbReference type="GO" id="GO:0008320">
    <property type="term" value="F:protein transmembrane transporter activity"/>
    <property type="evidence" value="ECO:0007669"/>
    <property type="project" value="TreeGrafter"/>
</dbReference>
<dbReference type="EMBL" id="FMYW01000012">
    <property type="protein sequence ID" value="SDC63428.1"/>
    <property type="molecule type" value="Genomic_DNA"/>
</dbReference>
<sequence length="593" mass="65898">MNKFRKVAKPSATTRWIISTVLAVFAFTPAVTTVLPENAAGSLSAESVAWAASPASGSNGSQPLPGPASYDSGVQLSRTRDYMEQQRVAQQIEEDKERKKSKVETQTVKPEESTATVTFTLKQVQTDPSEILTEEEIKKITDQYTGKTVSLQDLYDMTDAINAVYEKKGYSVCKAYLPPQRIHEGMVHVGLLEGKTGNVVINGLRHTRKGYVANRIKLEPGKVANTDALTDRLQRFNATNDVQLRILVHAGEKPGTTDYEIAAVEPKSNHAVSLYVDNAGYETSGRWREGIFYTMRSVTGQRDALRLSYLRSKGTNIFGANYSLPVNNLGTMLDFDYGYNTTKITKGNLKSAGVKGRSYAAGLTLRHPLLVDDKRRYEVGLQFLHQNSYTDVNSYRALDDTRNTYIPYISFTHYGKSSVLYHKHSIAFTKYDNLNNTGDSYAAYKLDTIYQKQLGGGQMLSARLNAQVASQSKNMSSSDMFYIGGANSVRGYEESFLSGSQGFNASLSWLVPLDKKRIFNAFAFFDYGRVFGNETTQAALDQTLYSTGVGLTASYKNFYSSLTLGIPLKREFESLQGQKVDRTRIHFNCSVAF</sequence>
<dbReference type="AlphaFoldDB" id="A0A1G6N6D7"/>
<dbReference type="RefSeq" id="WP_093730846.1">
    <property type="nucleotide sequence ID" value="NZ_FMYW01000012.1"/>
</dbReference>
<gene>
    <name evidence="7" type="ORF">SAMN04487864_11239</name>
</gene>
<keyword evidence="8" id="KW-1185">Reference proteome</keyword>
<dbReference type="Gene3D" id="3.10.20.310">
    <property type="entry name" value="membrane protein fhac"/>
    <property type="match status" value="1"/>
</dbReference>
<feature type="domain" description="Haemolysin activator HlyB C-terminal" evidence="5">
    <location>
        <begin position="265"/>
        <end position="552"/>
    </location>
</feature>
<accession>A0A1G6N6D7</accession>
<evidence type="ECO:0000313" key="8">
    <source>
        <dbReference type="Proteomes" id="UP000198943"/>
    </source>
</evidence>
<keyword evidence="1" id="KW-0472">Membrane</keyword>
<evidence type="ECO:0000313" key="7">
    <source>
        <dbReference type="EMBL" id="SDC63428.1"/>
    </source>
</evidence>
<evidence type="ECO:0000256" key="4">
    <source>
        <dbReference type="SAM" id="MobiDB-lite"/>
    </source>
</evidence>
<proteinExistence type="predicted"/>
<evidence type="ECO:0000256" key="1">
    <source>
        <dbReference type="ARBA" id="ARBA00022452"/>
    </source>
</evidence>
<dbReference type="Proteomes" id="UP000198943">
    <property type="component" value="Unassembled WGS sequence"/>
</dbReference>
<dbReference type="OrthoDB" id="290122at2"/>
<evidence type="ECO:0000259" key="5">
    <source>
        <dbReference type="Pfam" id="PF03865"/>
    </source>
</evidence>
<dbReference type="InterPro" id="IPR005565">
    <property type="entry name" value="Hemolysn_activator_HlyB_C"/>
</dbReference>
<feature type="domain" description="Polypeptide-transport-associated ShlB-type" evidence="6">
    <location>
        <begin position="119"/>
        <end position="194"/>
    </location>
</feature>
<evidence type="ECO:0000259" key="6">
    <source>
        <dbReference type="Pfam" id="PF08479"/>
    </source>
</evidence>
<dbReference type="PANTHER" id="PTHR34597:SF1">
    <property type="entry name" value="HEME_HEMOPEXIN TRANSPORTER PROTEIN HUXB"/>
    <property type="match status" value="1"/>
</dbReference>
<feature type="region of interest" description="Disordered" evidence="4">
    <location>
        <begin position="53"/>
        <end position="111"/>
    </location>
</feature>
<reference evidence="8" key="1">
    <citation type="submission" date="2016-10" db="EMBL/GenBank/DDBJ databases">
        <authorList>
            <person name="Varghese N."/>
            <person name="Submissions S."/>
        </authorList>
    </citation>
    <scope>NUCLEOTIDE SEQUENCE [LARGE SCALE GENOMIC DNA]</scope>
    <source>
        <strain evidence="8">DSM 11005</strain>
    </source>
</reference>
<dbReference type="GO" id="GO:0098046">
    <property type="term" value="C:type V protein secretion system complex"/>
    <property type="evidence" value="ECO:0007669"/>
    <property type="project" value="TreeGrafter"/>
</dbReference>
<dbReference type="InterPro" id="IPR051544">
    <property type="entry name" value="TPS_OM_transporter"/>
</dbReference>
<name>A0A1G6N6D7_9FIRM</name>
<keyword evidence="2" id="KW-0812">Transmembrane</keyword>
<dbReference type="Pfam" id="PF08479">
    <property type="entry name" value="POTRA_2"/>
    <property type="match status" value="1"/>
</dbReference>